<comment type="caution">
    <text evidence="9">The sequence shown here is derived from an EMBL/GenBank/DDBJ whole genome shotgun (WGS) entry which is preliminary data.</text>
</comment>
<evidence type="ECO:0000256" key="2">
    <source>
        <dbReference type="ARBA" id="ARBA00005417"/>
    </source>
</evidence>
<keyword evidence="5" id="KW-0547">Nucleotide-binding</keyword>
<evidence type="ECO:0000313" key="9">
    <source>
        <dbReference type="EMBL" id="KAK1735351.1"/>
    </source>
</evidence>
<comment type="similarity">
    <text evidence="2">Belongs to the ABC transporter superfamily.</text>
</comment>
<dbReference type="PROSITE" id="PS50893">
    <property type="entry name" value="ABC_TRANSPORTER_2"/>
    <property type="match status" value="2"/>
</dbReference>
<dbReference type="Pfam" id="PF00005">
    <property type="entry name" value="ABC_tran"/>
    <property type="match status" value="2"/>
</dbReference>
<dbReference type="PANTHER" id="PTHR43166:SF9">
    <property type="entry name" value="GLUTAMATE_ASPARTATE IMPORT ATP-BINDING PROTEIN GLTL"/>
    <property type="match status" value="1"/>
</dbReference>
<dbReference type="GO" id="GO:0016887">
    <property type="term" value="F:ATP hydrolysis activity"/>
    <property type="evidence" value="ECO:0007669"/>
    <property type="project" value="InterPro"/>
</dbReference>
<evidence type="ECO:0000256" key="5">
    <source>
        <dbReference type="ARBA" id="ARBA00022741"/>
    </source>
</evidence>
<protein>
    <submittedName>
        <fullName evidence="9">ABC transporter ATP-binding protein, ModF-like</fullName>
    </submittedName>
</protein>
<dbReference type="InterPro" id="IPR017871">
    <property type="entry name" value="ABC_transporter-like_CS"/>
</dbReference>
<reference evidence="9" key="1">
    <citation type="submission" date="2023-06" db="EMBL/GenBank/DDBJ databases">
        <title>Survivors Of The Sea: Transcriptome response of Skeletonema marinoi to long-term dormancy.</title>
        <authorList>
            <person name="Pinder M.I.M."/>
            <person name="Kourtchenko O."/>
            <person name="Robertson E.K."/>
            <person name="Larsson T."/>
            <person name="Maumus F."/>
            <person name="Osuna-Cruz C.M."/>
            <person name="Vancaester E."/>
            <person name="Stenow R."/>
            <person name="Vandepoele K."/>
            <person name="Ploug H."/>
            <person name="Bruchert V."/>
            <person name="Godhe A."/>
            <person name="Topel M."/>
        </authorList>
    </citation>
    <scope>NUCLEOTIDE SEQUENCE</scope>
    <source>
        <strain evidence="9">R05AC</strain>
    </source>
</reference>
<evidence type="ECO:0000256" key="3">
    <source>
        <dbReference type="ARBA" id="ARBA00022448"/>
    </source>
</evidence>
<evidence type="ECO:0000313" key="10">
    <source>
        <dbReference type="Proteomes" id="UP001224775"/>
    </source>
</evidence>
<dbReference type="SMART" id="SM00382">
    <property type="entry name" value="AAA"/>
    <property type="match status" value="2"/>
</dbReference>
<keyword evidence="10" id="KW-1185">Reference proteome</keyword>
<dbReference type="InterPro" id="IPR003439">
    <property type="entry name" value="ABC_transporter-like_ATP-bd"/>
</dbReference>
<evidence type="ECO:0000256" key="1">
    <source>
        <dbReference type="ARBA" id="ARBA00004202"/>
    </source>
</evidence>
<comment type="subcellular location">
    <subcellularLocation>
        <location evidence="1">Cell membrane</location>
        <topology evidence="1">Peripheral membrane protein</topology>
    </subcellularLocation>
</comment>
<keyword evidence="7" id="KW-0472">Membrane</keyword>
<dbReference type="InterPro" id="IPR027417">
    <property type="entry name" value="P-loop_NTPase"/>
</dbReference>
<dbReference type="SUPFAM" id="SSF52540">
    <property type="entry name" value="P-loop containing nucleoside triphosphate hydrolases"/>
    <property type="match status" value="2"/>
</dbReference>
<dbReference type="EMBL" id="JATAAI010000034">
    <property type="protein sequence ID" value="KAK1735351.1"/>
    <property type="molecule type" value="Genomic_DNA"/>
</dbReference>
<feature type="domain" description="ABC transporter" evidence="8">
    <location>
        <begin position="364"/>
        <end position="616"/>
    </location>
</feature>
<dbReference type="InterPro" id="IPR003593">
    <property type="entry name" value="AAA+_ATPase"/>
</dbReference>
<keyword evidence="3" id="KW-0813">Transport</keyword>
<dbReference type="Gene3D" id="3.40.50.300">
    <property type="entry name" value="P-loop containing nucleotide triphosphate hydrolases"/>
    <property type="match status" value="2"/>
</dbReference>
<evidence type="ECO:0000259" key="8">
    <source>
        <dbReference type="PROSITE" id="PS50893"/>
    </source>
</evidence>
<dbReference type="GO" id="GO:0005524">
    <property type="term" value="F:ATP binding"/>
    <property type="evidence" value="ECO:0007669"/>
    <property type="project" value="UniProtKB-KW"/>
</dbReference>
<dbReference type="AlphaFoldDB" id="A0AAD8XWT3"/>
<gene>
    <name evidence="9" type="ORF">QTG54_013965</name>
</gene>
<keyword evidence="6 9" id="KW-0067">ATP-binding</keyword>
<sequence length="616" mass="67901">MPFRRQIISKGIASAAKLNTNFRLRLLSSSSAYTSSDVIEERSSNQTIISPLIRFESARLQYPSLSRSDFDHGLSDDINEIINWQFDLNIHPNLECGSGGGGHVVLGKNGSGKTLLSQTLINYSHNNNTANRQSSPLHSGSIEINKTRDDSINRNHRWLTHVSFESHSELLLNENTTTVHRALIPGGGNRLSPTAKFLTVRLGMYPLLPRFINTLSTGEIRRVLLVRALVSKPELLLLDNAFDGLDIHGRKGLMDIIERVLKGFRMDILVQGVGDAKDTARTQIMLFSHRPEEISDGIGMVTYLGGLGSNDNDSVSTQARLGRSASELVEPLSSSSSDIPSKAEITQFWQQGNVHDTINDDILVEAKNLHVTRDDTILLSNLDWVVQRGERWHLGGSNGSGKSTLSRLLLRISMDNSSEWVCSTSGRDAKVEGGKLTVTSSSFHTKRGGVALVSTELHLHAAQNWSNRTILEVLIRGASYIFHADRSSQDLSCNMNNTLVDIDIATTTAKWLGLVKKDNDDSILDRKFSTLSQGEQKLALIASALALRPSLLVLDEPMQGLDPCNRTLVLGLIEEICQATNMSLIYITHHNEELIPSIDRRLSLEDGKSVYCGAIL</sequence>
<dbReference type="GO" id="GO:0005886">
    <property type="term" value="C:plasma membrane"/>
    <property type="evidence" value="ECO:0007669"/>
    <property type="project" value="UniProtKB-SubCell"/>
</dbReference>
<accession>A0AAD8XWT3</accession>
<evidence type="ECO:0000256" key="4">
    <source>
        <dbReference type="ARBA" id="ARBA00022475"/>
    </source>
</evidence>
<name>A0AAD8XWT3_9STRA</name>
<dbReference type="PROSITE" id="PS00211">
    <property type="entry name" value="ABC_TRANSPORTER_1"/>
    <property type="match status" value="1"/>
</dbReference>
<organism evidence="9 10">
    <name type="scientific">Skeletonema marinoi</name>
    <dbReference type="NCBI Taxonomy" id="267567"/>
    <lineage>
        <taxon>Eukaryota</taxon>
        <taxon>Sar</taxon>
        <taxon>Stramenopiles</taxon>
        <taxon>Ochrophyta</taxon>
        <taxon>Bacillariophyta</taxon>
        <taxon>Coscinodiscophyceae</taxon>
        <taxon>Thalassiosirophycidae</taxon>
        <taxon>Thalassiosirales</taxon>
        <taxon>Skeletonemataceae</taxon>
        <taxon>Skeletonema</taxon>
        <taxon>Skeletonema marinoi-dohrnii complex</taxon>
    </lineage>
</organism>
<dbReference type="InterPro" id="IPR050086">
    <property type="entry name" value="MetN_ABC_transporter-like"/>
</dbReference>
<keyword evidence="4" id="KW-1003">Cell membrane</keyword>
<dbReference type="PANTHER" id="PTHR43166">
    <property type="entry name" value="AMINO ACID IMPORT ATP-BINDING PROTEIN"/>
    <property type="match status" value="1"/>
</dbReference>
<proteinExistence type="inferred from homology"/>
<dbReference type="Proteomes" id="UP001224775">
    <property type="component" value="Unassembled WGS sequence"/>
</dbReference>
<feature type="domain" description="ABC transporter" evidence="8">
    <location>
        <begin position="60"/>
        <end position="331"/>
    </location>
</feature>
<evidence type="ECO:0000256" key="7">
    <source>
        <dbReference type="ARBA" id="ARBA00023136"/>
    </source>
</evidence>
<evidence type="ECO:0000256" key="6">
    <source>
        <dbReference type="ARBA" id="ARBA00022840"/>
    </source>
</evidence>